<evidence type="ECO:0008006" key="3">
    <source>
        <dbReference type="Google" id="ProtNLM"/>
    </source>
</evidence>
<dbReference type="Proteomes" id="UP000775213">
    <property type="component" value="Unassembled WGS sequence"/>
</dbReference>
<dbReference type="EMBL" id="JAGFBR010000013">
    <property type="protein sequence ID" value="KAH0456046.1"/>
    <property type="molecule type" value="Genomic_DNA"/>
</dbReference>
<evidence type="ECO:0000313" key="1">
    <source>
        <dbReference type="EMBL" id="KAH0456046.1"/>
    </source>
</evidence>
<keyword evidence="2" id="KW-1185">Reference proteome</keyword>
<accession>A0AAV7GHK7</accession>
<dbReference type="AlphaFoldDB" id="A0AAV7GHK7"/>
<gene>
    <name evidence="1" type="ORF">IEQ34_013953</name>
</gene>
<name>A0AAV7GHK7_DENCH</name>
<proteinExistence type="predicted"/>
<evidence type="ECO:0000313" key="2">
    <source>
        <dbReference type="Proteomes" id="UP000775213"/>
    </source>
</evidence>
<reference evidence="1 2" key="1">
    <citation type="journal article" date="2021" name="Hortic Res">
        <title>Chromosome-scale assembly of the Dendrobium chrysotoxum genome enhances the understanding of orchid evolution.</title>
        <authorList>
            <person name="Zhang Y."/>
            <person name="Zhang G.Q."/>
            <person name="Zhang D."/>
            <person name="Liu X.D."/>
            <person name="Xu X.Y."/>
            <person name="Sun W.H."/>
            <person name="Yu X."/>
            <person name="Zhu X."/>
            <person name="Wang Z.W."/>
            <person name="Zhao X."/>
            <person name="Zhong W.Y."/>
            <person name="Chen H."/>
            <person name="Yin W.L."/>
            <person name="Huang T."/>
            <person name="Niu S.C."/>
            <person name="Liu Z.J."/>
        </authorList>
    </citation>
    <scope>NUCLEOTIDE SEQUENCE [LARGE SCALE GENOMIC DNA]</scope>
    <source>
        <strain evidence="1">Lindl</strain>
    </source>
</reference>
<protein>
    <recommendedName>
        <fullName evidence="3">Secreted protein</fullName>
    </recommendedName>
</protein>
<sequence>MKLTAMLVKTSISFLLETNVILLQIKLCLTRLQRHLLMRLEYHSWRPAPRMRLMLSRLSWPWLQISRTGWQVSQPLTAQDHQQFKFVDNLSTKRAPAALPKFTTSLHIGL</sequence>
<organism evidence="1 2">
    <name type="scientific">Dendrobium chrysotoxum</name>
    <name type="common">Orchid</name>
    <dbReference type="NCBI Taxonomy" id="161865"/>
    <lineage>
        <taxon>Eukaryota</taxon>
        <taxon>Viridiplantae</taxon>
        <taxon>Streptophyta</taxon>
        <taxon>Embryophyta</taxon>
        <taxon>Tracheophyta</taxon>
        <taxon>Spermatophyta</taxon>
        <taxon>Magnoliopsida</taxon>
        <taxon>Liliopsida</taxon>
        <taxon>Asparagales</taxon>
        <taxon>Orchidaceae</taxon>
        <taxon>Epidendroideae</taxon>
        <taxon>Malaxideae</taxon>
        <taxon>Dendrobiinae</taxon>
        <taxon>Dendrobium</taxon>
    </lineage>
</organism>
<comment type="caution">
    <text evidence="1">The sequence shown here is derived from an EMBL/GenBank/DDBJ whole genome shotgun (WGS) entry which is preliminary data.</text>
</comment>